<dbReference type="InterPro" id="IPR050683">
    <property type="entry name" value="Bact_Polysacc_Export_ATP-bd"/>
</dbReference>
<reference evidence="4" key="1">
    <citation type="submission" date="2024-06" db="EMBL/GenBank/DDBJ databases">
        <title>Mesorhizobium karijinii sp. nov., a symbiont of the iconic Swainsona formosa from arid Australia.</title>
        <authorList>
            <person name="Hill Y.J."/>
            <person name="Watkin E.L.J."/>
            <person name="O'Hara G.W."/>
            <person name="Terpolilli J."/>
            <person name="Tye M.L."/>
            <person name="Kohlmeier M.G."/>
        </authorList>
    </citation>
    <scope>NUCLEOTIDE SEQUENCE</scope>
    <source>
        <strain evidence="4">WSM2240</strain>
        <plasmid evidence="4">pMk2240A</plasmid>
    </source>
</reference>
<sequence length="260" mass="28613">MAKIAIENASVSYFLRKRGDVAKTTERGVVGAEVIVGRRYLEIAALKNISLHLKDGDRVGLVGMNGSGKTTLLKLCAGALGIQSGRVTIEGRVSPQFALGSGLKPKLSGRQNTELKCLYMGVPQSSVGRHVEDVKTLSGLGGYFELPIHSYSAGMRSRLVMSLLRLVRGEILIMDEWINAVDPSLSAAIGGLQTQLIEKAKILLLASHSQRVLEEWVDRLIWLDYGEIRADGELQKVYREYRKWFQTRSASKAADQSTRI</sequence>
<organism evidence="4">
    <name type="scientific">Mesorhizobium sp. WSM2240</name>
    <dbReference type="NCBI Taxonomy" id="3228851"/>
    <lineage>
        <taxon>Bacteria</taxon>
        <taxon>Pseudomonadati</taxon>
        <taxon>Pseudomonadota</taxon>
        <taxon>Alphaproteobacteria</taxon>
        <taxon>Hyphomicrobiales</taxon>
        <taxon>Phyllobacteriaceae</taxon>
        <taxon>Mesorhizobium</taxon>
    </lineage>
</organism>
<keyword evidence="2 4" id="KW-0067">ATP-binding</keyword>
<dbReference type="PROSITE" id="PS50893">
    <property type="entry name" value="ABC_TRANSPORTER_2"/>
    <property type="match status" value="1"/>
</dbReference>
<protein>
    <submittedName>
        <fullName evidence="4">ATP-binding cassette domain-containing protein</fullName>
    </submittedName>
</protein>
<dbReference type="InterPro" id="IPR027417">
    <property type="entry name" value="P-loop_NTPase"/>
</dbReference>
<dbReference type="InterPro" id="IPR003439">
    <property type="entry name" value="ABC_transporter-like_ATP-bd"/>
</dbReference>
<evidence type="ECO:0000256" key="1">
    <source>
        <dbReference type="ARBA" id="ARBA00022741"/>
    </source>
</evidence>
<accession>A0AAU8CYW7</accession>
<dbReference type="SUPFAM" id="SSF52540">
    <property type="entry name" value="P-loop containing nucleoside triphosphate hydrolases"/>
    <property type="match status" value="1"/>
</dbReference>
<feature type="domain" description="ABC transporter" evidence="3">
    <location>
        <begin position="30"/>
        <end position="250"/>
    </location>
</feature>
<gene>
    <name evidence="4" type="ORF">ABVK50_32060</name>
</gene>
<dbReference type="AlphaFoldDB" id="A0AAU8CYW7"/>
<dbReference type="InterPro" id="IPR003593">
    <property type="entry name" value="AAA+_ATPase"/>
</dbReference>
<dbReference type="SMART" id="SM00382">
    <property type="entry name" value="AAA"/>
    <property type="match status" value="1"/>
</dbReference>
<dbReference type="GO" id="GO:0016887">
    <property type="term" value="F:ATP hydrolysis activity"/>
    <property type="evidence" value="ECO:0007669"/>
    <property type="project" value="InterPro"/>
</dbReference>
<name>A0AAU8CYW7_9HYPH</name>
<dbReference type="Gene3D" id="3.40.50.300">
    <property type="entry name" value="P-loop containing nucleotide triphosphate hydrolases"/>
    <property type="match status" value="1"/>
</dbReference>
<evidence type="ECO:0000313" key="4">
    <source>
        <dbReference type="EMBL" id="XCG52135.1"/>
    </source>
</evidence>
<evidence type="ECO:0000259" key="3">
    <source>
        <dbReference type="PROSITE" id="PS50893"/>
    </source>
</evidence>
<dbReference type="PANTHER" id="PTHR46743">
    <property type="entry name" value="TEICHOIC ACIDS EXPORT ATP-BINDING PROTEIN TAGH"/>
    <property type="match status" value="1"/>
</dbReference>
<evidence type="ECO:0000256" key="2">
    <source>
        <dbReference type="ARBA" id="ARBA00022840"/>
    </source>
</evidence>
<dbReference type="PANTHER" id="PTHR46743:SF2">
    <property type="entry name" value="TEICHOIC ACIDS EXPORT ATP-BINDING PROTEIN TAGH"/>
    <property type="match status" value="1"/>
</dbReference>
<dbReference type="Pfam" id="PF00005">
    <property type="entry name" value="ABC_tran"/>
    <property type="match status" value="1"/>
</dbReference>
<dbReference type="RefSeq" id="WP_353646343.1">
    <property type="nucleotide sequence ID" value="NZ_CP159256.1"/>
</dbReference>
<geneLocation type="plasmid" evidence="4">
    <name>pMk2240A</name>
</geneLocation>
<keyword evidence="1" id="KW-0547">Nucleotide-binding</keyword>
<dbReference type="GO" id="GO:0005524">
    <property type="term" value="F:ATP binding"/>
    <property type="evidence" value="ECO:0007669"/>
    <property type="project" value="UniProtKB-KW"/>
</dbReference>
<dbReference type="EMBL" id="CP159256">
    <property type="protein sequence ID" value="XCG52135.1"/>
    <property type="molecule type" value="Genomic_DNA"/>
</dbReference>
<proteinExistence type="predicted"/>
<keyword evidence="4" id="KW-0614">Plasmid</keyword>